<feature type="transmembrane region" description="Helical" evidence="8">
    <location>
        <begin position="246"/>
        <end position="265"/>
    </location>
</feature>
<keyword evidence="11" id="KW-1185">Reference proteome</keyword>
<feature type="transmembrane region" description="Helical" evidence="8">
    <location>
        <begin position="367"/>
        <end position="393"/>
    </location>
</feature>
<dbReference type="InterPro" id="IPR003607">
    <property type="entry name" value="HD/PDEase_dom"/>
</dbReference>
<accession>A0A9X1LI76</accession>
<evidence type="ECO:0000256" key="5">
    <source>
        <dbReference type="ARBA" id="ARBA00022989"/>
    </source>
</evidence>
<organism evidence="10 11">
    <name type="scientific">Christiangramia sediminis</name>
    <dbReference type="NCBI Taxonomy" id="2881336"/>
    <lineage>
        <taxon>Bacteria</taxon>
        <taxon>Pseudomonadati</taxon>
        <taxon>Bacteroidota</taxon>
        <taxon>Flavobacteriia</taxon>
        <taxon>Flavobacteriales</taxon>
        <taxon>Flavobacteriaceae</taxon>
        <taxon>Christiangramia</taxon>
    </lineage>
</organism>
<dbReference type="GO" id="GO:0051607">
    <property type="term" value="P:defense response to virus"/>
    <property type="evidence" value="ECO:0007669"/>
    <property type="project" value="UniProtKB-KW"/>
</dbReference>
<feature type="transmembrane region" description="Helical" evidence="8">
    <location>
        <begin position="277"/>
        <end position="296"/>
    </location>
</feature>
<evidence type="ECO:0000313" key="11">
    <source>
        <dbReference type="Proteomes" id="UP001139414"/>
    </source>
</evidence>
<dbReference type="Proteomes" id="UP001139414">
    <property type="component" value="Unassembled WGS sequence"/>
</dbReference>
<dbReference type="RefSeq" id="WP_229338853.1">
    <property type="nucleotide sequence ID" value="NZ_JAJBZG010000002.1"/>
</dbReference>
<gene>
    <name evidence="10" type="ORF">LGQ90_05135</name>
</gene>
<evidence type="ECO:0000256" key="2">
    <source>
        <dbReference type="ARBA" id="ARBA00022475"/>
    </source>
</evidence>
<dbReference type="PANTHER" id="PTHR33594:SF1">
    <property type="entry name" value="HD_PDEASE DOMAIN-CONTAINING PROTEIN"/>
    <property type="match status" value="1"/>
</dbReference>
<evidence type="ECO:0000256" key="6">
    <source>
        <dbReference type="ARBA" id="ARBA00023118"/>
    </source>
</evidence>
<feature type="domain" description="HD/PDEase" evidence="9">
    <location>
        <begin position="24"/>
        <end position="138"/>
    </location>
</feature>
<evidence type="ECO:0000256" key="4">
    <source>
        <dbReference type="ARBA" id="ARBA00022741"/>
    </source>
</evidence>
<dbReference type="GO" id="GO:0000166">
    <property type="term" value="F:nucleotide binding"/>
    <property type="evidence" value="ECO:0007669"/>
    <property type="project" value="UniProtKB-KW"/>
</dbReference>
<keyword evidence="2" id="KW-1003">Cell membrane</keyword>
<dbReference type="Pfam" id="PF01966">
    <property type="entry name" value="HD"/>
    <property type="match status" value="1"/>
</dbReference>
<keyword evidence="5 8" id="KW-1133">Transmembrane helix</keyword>
<evidence type="ECO:0000313" key="10">
    <source>
        <dbReference type="EMBL" id="MCB7480644.1"/>
    </source>
</evidence>
<comment type="caution">
    <text evidence="10">The sequence shown here is derived from an EMBL/GenBank/DDBJ whole genome shotgun (WGS) entry which is preliminary data.</text>
</comment>
<name>A0A9X1LI76_9FLAO</name>
<evidence type="ECO:0000256" key="8">
    <source>
        <dbReference type="SAM" id="Phobius"/>
    </source>
</evidence>
<keyword evidence="3 8" id="KW-0812">Transmembrane</keyword>
<reference evidence="10" key="1">
    <citation type="submission" date="2021-10" db="EMBL/GenBank/DDBJ databases">
        <title>Gramella sp. ASW11-100T, isolated from marine sediment.</title>
        <authorList>
            <person name="Xia C."/>
        </authorList>
    </citation>
    <scope>NUCLEOTIDE SEQUENCE</scope>
    <source>
        <strain evidence="10">ASW11-100</strain>
    </source>
</reference>
<dbReference type="CDD" id="cd00077">
    <property type="entry name" value="HDc"/>
    <property type="match status" value="1"/>
</dbReference>
<sequence>MNNLIEKADKFVEELFKEKLPNTFIYHNYQHTERVVKSTKELIDNSEINVKEAEALILAAWLHDTGYIHTYKGHEEKSAEIAETFLKKNNATEELIEKVKQYILATRFSNTPTCLEEKIIRDADSSHFGKDYFEETSEFLRQELELHNIKNFTNAEWLEENILVFTEKHQYYTDHALEEWKPKKEENLLELIESKNKQEKKLTKEEHKARMKAKYKNENPERSIQTLFRVTLRNHIKLSDIADTKANILLSVNAIIISLALANLIPKLEAASNKHLLIPSLILVLFSVASIILSIMSTRPNVTSGEFTKEQVKNRSVNLLFFGNFHKMPFKQFKWGMNELIKDKDYVYEMLMLDLHLLGKVLHRKYFLLRLTYTVFMTGIIISVIAFILAFYLM</sequence>
<comment type="subcellular location">
    <subcellularLocation>
        <location evidence="1">Cell membrane</location>
    </subcellularLocation>
</comment>
<keyword evidence="6" id="KW-0051">Antiviral defense</keyword>
<dbReference type="EMBL" id="JAJBZG010000002">
    <property type="protein sequence ID" value="MCB7480644.1"/>
    <property type="molecule type" value="Genomic_DNA"/>
</dbReference>
<dbReference type="Pfam" id="PF18967">
    <property type="entry name" value="PycTM"/>
    <property type="match status" value="1"/>
</dbReference>
<keyword evidence="7 8" id="KW-0472">Membrane</keyword>
<evidence type="ECO:0000256" key="3">
    <source>
        <dbReference type="ARBA" id="ARBA00022692"/>
    </source>
</evidence>
<dbReference type="AlphaFoldDB" id="A0A9X1LI76"/>
<dbReference type="GO" id="GO:0005886">
    <property type="term" value="C:plasma membrane"/>
    <property type="evidence" value="ECO:0007669"/>
    <property type="project" value="UniProtKB-SubCell"/>
</dbReference>
<dbReference type="InterPro" id="IPR006674">
    <property type="entry name" value="HD_domain"/>
</dbReference>
<evidence type="ECO:0000256" key="7">
    <source>
        <dbReference type="ARBA" id="ARBA00023136"/>
    </source>
</evidence>
<proteinExistence type="predicted"/>
<evidence type="ECO:0000259" key="9">
    <source>
        <dbReference type="SMART" id="SM00471"/>
    </source>
</evidence>
<dbReference type="InterPro" id="IPR043760">
    <property type="entry name" value="PycTM_dom"/>
</dbReference>
<protein>
    <submittedName>
        <fullName evidence="10">DUF5706 domain-containing protein</fullName>
    </submittedName>
</protein>
<dbReference type="SMART" id="SM00471">
    <property type="entry name" value="HDc"/>
    <property type="match status" value="1"/>
</dbReference>
<dbReference type="SUPFAM" id="SSF109604">
    <property type="entry name" value="HD-domain/PDEase-like"/>
    <property type="match status" value="1"/>
</dbReference>
<dbReference type="PANTHER" id="PTHR33594">
    <property type="entry name" value="SUPERFAMILY HYDROLASE, PUTATIVE (AFU_ORTHOLOGUE AFUA_1G03035)-RELATED"/>
    <property type="match status" value="1"/>
</dbReference>
<evidence type="ECO:0000256" key="1">
    <source>
        <dbReference type="ARBA" id="ARBA00004236"/>
    </source>
</evidence>
<keyword evidence="4" id="KW-0547">Nucleotide-binding</keyword>
<dbReference type="Gene3D" id="1.10.3210.10">
    <property type="entry name" value="Hypothetical protein af1432"/>
    <property type="match status" value="1"/>
</dbReference>